<dbReference type="GeneID" id="27904991"/>
<feature type="region of interest" description="Disordered" evidence="1">
    <location>
        <begin position="73"/>
        <end position="97"/>
    </location>
</feature>
<dbReference type="EMBL" id="KB456272">
    <property type="protein sequence ID" value="EMF07975.1"/>
    <property type="molecule type" value="Genomic_DNA"/>
</dbReference>
<dbReference type="HOGENOM" id="CLU_1971866_0_0_1"/>
<name>M3C7W2_SPHMS</name>
<dbReference type="AlphaFoldDB" id="M3C7W2"/>
<evidence type="ECO:0000256" key="1">
    <source>
        <dbReference type="SAM" id="MobiDB-lite"/>
    </source>
</evidence>
<feature type="compositionally biased region" description="Acidic residues" evidence="1">
    <location>
        <begin position="83"/>
        <end position="94"/>
    </location>
</feature>
<accession>M3C7W2</accession>
<keyword evidence="3" id="KW-1185">Reference proteome</keyword>
<dbReference type="RefSeq" id="XP_016756096.1">
    <property type="nucleotide sequence ID" value="XM_016907854.1"/>
</dbReference>
<evidence type="ECO:0000313" key="3">
    <source>
        <dbReference type="Proteomes" id="UP000016931"/>
    </source>
</evidence>
<evidence type="ECO:0000313" key="2">
    <source>
        <dbReference type="EMBL" id="EMF07975.1"/>
    </source>
</evidence>
<proteinExistence type="predicted"/>
<organism evidence="2 3">
    <name type="scientific">Sphaerulina musiva (strain SO2202)</name>
    <name type="common">Poplar stem canker fungus</name>
    <name type="synonym">Septoria musiva</name>
    <dbReference type="NCBI Taxonomy" id="692275"/>
    <lineage>
        <taxon>Eukaryota</taxon>
        <taxon>Fungi</taxon>
        <taxon>Dikarya</taxon>
        <taxon>Ascomycota</taxon>
        <taxon>Pezizomycotina</taxon>
        <taxon>Dothideomycetes</taxon>
        <taxon>Dothideomycetidae</taxon>
        <taxon>Mycosphaerellales</taxon>
        <taxon>Mycosphaerellaceae</taxon>
        <taxon>Sphaerulina</taxon>
    </lineage>
</organism>
<gene>
    <name evidence="2" type="ORF">SEPMUDRAFT_159536</name>
</gene>
<protein>
    <submittedName>
        <fullName evidence="2">Uncharacterized protein</fullName>
    </submittedName>
</protein>
<sequence length="127" mass="13968">MLPSSPTTTTSISISISLSLFSLFFLTILPTLISALPTPLSPTTSDVEIIAPALQFLPQRALLPAQRMQTEISRPMVIRSEETSDEEGSDDTGPDYEYSKVYSEYATYGQYTGDYDNYPGLTLKGNE</sequence>
<dbReference type="Proteomes" id="UP000016931">
    <property type="component" value="Unassembled WGS sequence"/>
</dbReference>
<reference evidence="2 3" key="1">
    <citation type="journal article" date="2012" name="PLoS Pathog.">
        <title>Diverse lifestyles and strategies of plant pathogenesis encoded in the genomes of eighteen Dothideomycetes fungi.</title>
        <authorList>
            <person name="Ohm R.A."/>
            <person name="Feau N."/>
            <person name="Henrissat B."/>
            <person name="Schoch C.L."/>
            <person name="Horwitz B.A."/>
            <person name="Barry K.W."/>
            <person name="Condon B.J."/>
            <person name="Copeland A.C."/>
            <person name="Dhillon B."/>
            <person name="Glaser F."/>
            <person name="Hesse C.N."/>
            <person name="Kosti I."/>
            <person name="LaButti K."/>
            <person name="Lindquist E.A."/>
            <person name="Lucas S."/>
            <person name="Salamov A.A."/>
            <person name="Bradshaw R.E."/>
            <person name="Ciuffetti L."/>
            <person name="Hamelin R.C."/>
            <person name="Kema G.H.J."/>
            <person name="Lawrence C."/>
            <person name="Scott J.A."/>
            <person name="Spatafora J.W."/>
            <person name="Turgeon B.G."/>
            <person name="de Wit P.J.G.M."/>
            <person name="Zhong S."/>
            <person name="Goodwin S.B."/>
            <person name="Grigoriev I.V."/>
        </authorList>
    </citation>
    <scope>NUCLEOTIDE SEQUENCE [LARGE SCALE GENOMIC DNA]</scope>
    <source>
        <strain evidence="2 3">SO2202</strain>
    </source>
</reference>